<feature type="domain" description="Endonuclease/exonuclease/phosphatase" evidence="1">
    <location>
        <begin position="19"/>
        <end position="164"/>
    </location>
</feature>
<protein>
    <recommendedName>
        <fullName evidence="1">Endonuclease/exonuclease/phosphatase domain-containing protein</fullName>
    </recommendedName>
</protein>
<dbReference type="InterPro" id="IPR005135">
    <property type="entry name" value="Endo/exonuclease/phosphatase"/>
</dbReference>
<dbReference type="PANTHER" id="PTHR35218">
    <property type="entry name" value="RNASE H DOMAIN-CONTAINING PROTEIN"/>
    <property type="match status" value="1"/>
</dbReference>
<evidence type="ECO:0000313" key="3">
    <source>
        <dbReference type="Proteomes" id="UP001237642"/>
    </source>
</evidence>
<dbReference type="PANTHER" id="PTHR35218:SF9">
    <property type="entry name" value="ENDONUCLEASE_EXONUCLEASE_PHOSPHATASE DOMAIN-CONTAINING PROTEIN"/>
    <property type="match status" value="1"/>
</dbReference>
<evidence type="ECO:0000313" key="2">
    <source>
        <dbReference type="EMBL" id="KAK1361720.1"/>
    </source>
</evidence>
<gene>
    <name evidence="2" type="ORF">POM88_046194</name>
</gene>
<dbReference type="InterPro" id="IPR036691">
    <property type="entry name" value="Endo/exonu/phosph_ase_sf"/>
</dbReference>
<dbReference type="GO" id="GO:0003824">
    <property type="term" value="F:catalytic activity"/>
    <property type="evidence" value="ECO:0007669"/>
    <property type="project" value="InterPro"/>
</dbReference>
<organism evidence="2 3">
    <name type="scientific">Heracleum sosnowskyi</name>
    <dbReference type="NCBI Taxonomy" id="360622"/>
    <lineage>
        <taxon>Eukaryota</taxon>
        <taxon>Viridiplantae</taxon>
        <taxon>Streptophyta</taxon>
        <taxon>Embryophyta</taxon>
        <taxon>Tracheophyta</taxon>
        <taxon>Spermatophyta</taxon>
        <taxon>Magnoliopsida</taxon>
        <taxon>eudicotyledons</taxon>
        <taxon>Gunneridae</taxon>
        <taxon>Pentapetalae</taxon>
        <taxon>asterids</taxon>
        <taxon>campanulids</taxon>
        <taxon>Apiales</taxon>
        <taxon>Apiaceae</taxon>
        <taxon>Apioideae</taxon>
        <taxon>apioid superclade</taxon>
        <taxon>Tordylieae</taxon>
        <taxon>Tordyliinae</taxon>
        <taxon>Heracleum</taxon>
    </lineage>
</organism>
<keyword evidence="3" id="KW-1185">Reference proteome</keyword>
<comment type="caution">
    <text evidence="2">The sequence shown here is derived from an EMBL/GenBank/DDBJ whole genome shotgun (WGS) entry which is preliminary data.</text>
</comment>
<dbReference type="Proteomes" id="UP001237642">
    <property type="component" value="Unassembled WGS sequence"/>
</dbReference>
<reference evidence="2" key="2">
    <citation type="submission" date="2023-05" db="EMBL/GenBank/DDBJ databases">
        <authorList>
            <person name="Schelkunov M.I."/>
        </authorList>
    </citation>
    <scope>NUCLEOTIDE SEQUENCE</scope>
    <source>
        <strain evidence="2">Hsosn_3</strain>
        <tissue evidence="2">Leaf</tissue>
    </source>
</reference>
<dbReference type="SUPFAM" id="SSF56219">
    <property type="entry name" value="DNase I-like"/>
    <property type="match status" value="1"/>
</dbReference>
<dbReference type="EMBL" id="JAUIZM010000010">
    <property type="protein sequence ID" value="KAK1361720.1"/>
    <property type="molecule type" value="Genomic_DNA"/>
</dbReference>
<proteinExistence type="predicted"/>
<dbReference type="Pfam" id="PF03372">
    <property type="entry name" value="Exo_endo_phos"/>
    <property type="match status" value="1"/>
</dbReference>
<name>A0AAD8H8T4_9APIA</name>
<evidence type="ECO:0000259" key="1">
    <source>
        <dbReference type="Pfam" id="PF03372"/>
    </source>
</evidence>
<dbReference type="Gene3D" id="3.60.10.10">
    <property type="entry name" value="Endonuclease/exonuclease/phosphatase"/>
    <property type="match status" value="1"/>
</dbReference>
<reference evidence="2" key="1">
    <citation type="submission" date="2023-02" db="EMBL/GenBank/DDBJ databases">
        <title>Genome of toxic invasive species Heracleum sosnowskyi carries increased number of genes despite the absence of recent whole-genome duplications.</title>
        <authorList>
            <person name="Schelkunov M."/>
            <person name="Shtratnikova V."/>
            <person name="Makarenko M."/>
            <person name="Klepikova A."/>
            <person name="Omelchenko D."/>
            <person name="Novikova G."/>
            <person name="Obukhova E."/>
            <person name="Bogdanov V."/>
            <person name="Penin A."/>
            <person name="Logacheva M."/>
        </authorList>
    </citation>
    <scope>NUCLEOTIDE SEQUENCE</scope>
    <source>
        <strain evidence="2">Hsosn_3</strain>
        <tissue evidence="2">Leaf</tissue>
    </source>
</reference>
<dbReference type="AlphaFoldDB" id="A0AAD8H8T4"/>
<accession>A0AAD8H8T4</accession>
<sequence length="389" mass="45313">MLLLQSSSTQGIGNPWKFKALASHVHRFNPEIVFLIETRLSVASSIQLCKKLNFDHCWAVNRTGFGGGPVLLWSNRVKIKVLESSPGHITGYVSGNDFLPWVFTGFYGHPDHLKRVHSWELLKKIKDVCVGLWMCLGDFNEITSNFEKKGGHVRSYATMDRFKDTMDKCQLSEFGGLGNEMTWCSRFYNGEIMEKLDKGLCNQEWLISFPNANLKALPWWCSDQKPLLVCFNDGGIDNKYWQRKRNSMFHFEEAWSSDNECMSLIEKCWCSCDCSDTTQKLKEKILNCDRTLKQWNIKKRREFIRDLEVSRKNLSKLSELNDPTHWNAIKDEEKRLNALSGKDEIYWRQRSRALCLKSGDKNTKYFFRKASIRKKKNEIKGLIDNEGTW</sequence>